<evidence type="ECO:0000313" key="2">
    <source>
        <dbReference type="Proteomes" id="UP001489719"/>
    </source>
</evidence>
<protein>
    <submittedName>
        <fullName evidence="1">Uncharacterized protein</fullName>
    </submittedName>
</protein>
<name>A0ACC3TIF2_9ASCO</name>
<accession>A0ACC3TIF2</accession>
<organism evidence="1 2">
    <name type="scientific">Lipomyces orientalis</name>
    <dbReference type="NCBI Taxonomy" id="1233043"/>
    <lineage>
        <taxon>Eukaryota</taxon>
        <taxon>Fungi</taxon>
        <taxon>Dikarya</taxon>
        <taxon>Ascomycota</taxon>
        <taxon>Saccharomycotina</taxon>
        <taxon>Lipomycetes</taxon>
        <taxon>Lipomycetales</taxon>
        <taxon>Lipomycetaceae</taxon>
        <taxon>Lipomyces</taxon>
    </lineage>
</organism>
<dbReference type="EMBL" id="MU970110">
    <property type="protein sequence ID" value="KAK9320975.1"/>
    <property type="molecule type" value="Genomic_DNA"/>
</dbReference>
<keyword evidence="2" id="KW-1185">Reference proteome</keyword>
<gene>
    <name evidence="1" type="ORF">V1517DRAFT_327704</name>
</gene>
<reference evidence="2" key="1">
    <citation type="journal article" date="2024" name="Front. Bioeng. Biotechnol.">
        <title>Genome-scale model development and genomic sequencing of the oleaginous clade Lipomyces.</title>
        <authorList>
            <person name="Czajka J.J."/>
            <person name="Han Y."/>
            <person name="Kim J."/>
            <person name="Mondo S.J."/>
            <person name="Hofstad B.A."/>
            <person name="Robles A."/>
            <person name="Haridas S."/>
            <person name="Riley R."/>
            <person name="LaButti K."/>
            <person name="Pangilinan J."/>
            <person name="Andreopoulos W."/>
            <person name="Lipzen A."/>
            <person name="Yan J."/>
            <person name="Wang M."/>
            <person name="Ng V."/>
            <person name="Grigoriev I.V."/>
            <person name="Spatafora J.W."/>
            <person name="Magnuson J.K."/>
            <person name="Baker S.E."/>
            <person name="Pomraning K.R."/>
        </authorList>
    </citation>
    <scope>NUCLEOTIDE SEQUENCE [LARGE SCALE GENOMIC DNA]</scope>
    <source>
        <strain evidence="2">CBS 10300</strain>
    </source>
</reference>
<evidence type="ECO:0000313" key="1">
    <source>
        <dbReference type="EMBL" id="KAK9320975.1"/>
    </source>
</evidence>
<dbReference type="Proteomes" id="UP001489719">
    <property type="component" value="Unassembled WGS sequence"/>
</dbReference>
<sequence length="199" mass="22923">MSSPTSSSPQPRRPYYGSCHCGRLRYIVFISMPPAAIPDRDPQDTVRFYKCNCSTCHKMGIFHVRVPDSPHDFYLLSPLDLAELSDYTCFNRNIHWLFCPTCGVRCFAVMGKGKVVDIDLEAALGNESEGKTTQIWRLEEEGWKEDKTGYLSVNALTIEPGQEGLDLRELAQKKWIQYLDCRDRKEEDRYDYPHEGGTW</sequence>
<comment type="caution">
    <text evidence="1">The sequence shown here is derived from an EMBL/GenBank/DDBJ whole genome shotgun (WGS) entry which is preliminary data.</text>
</comment>
<proteinExistence type="predicted"/>